<keyword evidence="2" id="KW-0732">Signal</keyword>
<evidence type="ECO:0000259" key="3">
    <source>
        <dbReference type="Pfam" id="PF04773"/>
    </source>
</evidence>
<dbReference type="AlphaFoldDB" id="A0A0X8X9L9"/>
<gene>
    <name evidence="4" type="ORF">HH1059_13110</name>
</gene>
<feature type="compositionally biased region" description="Acidic residues" evidence="1">
    <location>
        <begin position="219"/>
        <end position="274"/>
    </location>
</feature>
<name>A0A0X8X9L9_HALHR</name>
<dbReference type="EMBL" id="AP017372">
    <property type="protein sequence ID" value="BAU58019.2"/>
    <property type="molecule type" value="Genomic_DNA"/>
</dbReference>
<protein>
    <submittedName>
        <fullName evidence="4">Metal-dependent amidase/aminoacylase/carboxypeptidase</fullName>
    </submittedName>
</protein>
<sequence>MTSSLCTKKVTHYALPGVALAAGLFAAPAAVLAGNSSIGMVLATRGDVYAERDDSRRSLSRRDEIYVGDTIHTASNARAQIRLNDDQSITLRSDTRLTFEHFEFDAEEQSGETRKSLIEGGMRAITGAIRGEENYSIETPVAVIGVRGTISEIAHGDAFGTVGGTPRGSGWVENAGASPERLLTGEDQPDTYFQVIDAETPPEPLPSRPVQLDSVTQDVGEDEDDEPEEDEAEEEEDQEDEPDDQDEPADEETEDDQLTDESADADDSDSEDTVTEAVADQQREVSEEEVDDSVRALIFTSDPDSDNPKVFKASVKYDPTDPAGMKFELADNSDPIVREDGETQAFGSRGQSSWGAWVYPAKDPVVWITGRSDLEPAEFKTSFIERLEVEGKLQLGAIDGVISGSPAKLLGEQAISVAETDFAAFNLDFTAGDGLNSSAEMLLETAIPSNLATTSEDQFWERWHAEFSDSVSINANDLTLEISTVSGRYQITDARCLTCDDHQYLAEADLSGEVVIQLYGDPDDASAGALLHLEADYSYQQHIWNDGELPDEFYDSELIAALYLQEGLIADIDSHISPPEKEPDLPDYGNGYNDEIPYHSFDYISFGVAKLSYPETTTPLLFFPAEPGDDPHEDVVFSIWDYTDAAWEDEPDNFQDYLMSLERGDDELLDSGESTSHEVYWGAWGQKDEGGVILPSASLYAGEELGTEYPVVWLYGRSAFTWDDYQYDAMLSRLESDGIDMALEGGILLSTLPEGIDHRDTFKLFTDIPPTGINTYFGSGNLIFEPEGLDLDLALEREFFIEDHSVYELWNINDSHDLALDPANLLVSFALEGDLQLTAEGENGFKATSGVTGVMSLAIYGEPDQLGAGGNLRLNAHEHFWLEDVGNLEELQGSHALEGVIYFEE</sequence>
<keyword evidence="5" id="KW-1185">Reference proteome</keyword>
<evidence type="ECO:0000256" key="1">
    <source>
        <dbReference type="SAM" id="MobiDB-lite"/>
    </source>
</evidence>
<dbReference type="Pfam" id="PF04773">
    <property type="entry name" value="FecR"/>
    <property type="match status" value="1"/>
</dbReference>
<proteinExistence type="predicted"/>
<dbReference type="PANTHER" id="PTHR38731">
    <property type="entry name" value="LIPL45-RELATED LIPOPROTEIN-RELATED"/>
    <property type="match status" value="1"/>
</dbReference>
<dbReference type="Proteomes" id="UP000218890">
    <property type="component" value="Chromosome"/>
</dbReference>
<feature type="domain" description="FecR protein" evidence="3">
    <location>
        <begin position="69"/>
        <end position="156"/>
    </location>
</feature>
<evidence type="ECO:0000313" key="5">
    <source>
        <dbReference type="Proteomes" id="UP000218890"/>
    </source>
</evidence>
<dbReference type="KEGG" id="hhk:HH1059_13110"/>
<evidence type="ECO:0000256" key="2">
    <source>
        <dbReference type="SAM" id="SignalP"/>
    </source>
</evidence>
<accession>A0A0X8X9L9</accession>
<dbReference type="InterPro" id="IPR006860">
    <property type="entry name" value="FecR"/>
</dbReference>
<dbReference type="OrthoDB" id="7028389at2"/>
<dbReference type="GO" id="GO:0004180">
    <property type="term" value="F:carboxypeptidase activity"/>
    <property type="evidence" value="ECO:0007669"/>
    <property type="project" value="UniProtKB-KW"/>
</dbReference>
<feature type="region of interest" description="Disordered" evidence="1">
    <location>
        <begin position="198"/>
        <end position="292"/>
    </location>
</feature>
<feature type="signal peptide" evidence="2">
    <location>
        <begin position="1"/>
        <end position="21"/>
    </location>
</feature>
<evidence type="ECO:0000313" key="4">
    <source>
        <dbReference type="EMBL" id="BAU58019.2"/>
    </source>
</evidence>
<reference evidence="4" key="1">
    <citation type="submission" date="2016-02" db="EMBL/GenBank/DDBJ databases">
        <title>Halorhodospira halochloris DSM-1059 complete genome, version 2.</title>
        <authorList>
            <person name="Tsukatani Y."/>
        </authorList>
    </citation>
    <scope>NUCLEOTIDE SEQUENCE</scope>
    <source>
        <strain evidence="4">DSM 1059</strain>
    </source>
</reference>
<organism evidence="4 5">
    <name type="scientific">Halorhodospira halochloris</name>
    <name type="common">Ectothiorhodospira halochloris</name>
    <dbReference type="NCBI Taxonomy" id="1052"/>
    <lineage>
        <taxon>Bacteria</taxon>
        <taxon>Pseudomonadati</taxon>
        <taxon>Pseudomonadota</taxon>
        <taxon>Gammaproteobacteria</taxon>
        <taxon>Chromatiales</taxon>
        <taxon>Ectothiorhodospiraceae</taxon>
        <taxon>Halorhodospira</taxon>
    </lineage>
</organism>
<feature type="chain" id="PRO_5016328360" evidence="2">
    <location>
        <begin position="22"/>
        <end position="905"/>
    </location>
</feature>
<dbReference type="RefSeq" id="WP_096409397.1">
    <property type="nucleotide sequence ID" value="NZ_AP017372.2"/>
</dbReference>